<keyword evidence="4 7" id="KW-0812">Transmembrane</keyword>
<evidence type="ECO:0000313" key="12">
    <source>
        <dbReference type="Proteomes" id="UP000588647"/>
    </source>
</evidence>
<evidence type="ECO:0000256" key="1">
    <source>
        <dbReference type="ARBA" id="ARBA00004651"/>
    </source>
</evidence>
<feature type="signal peptide" evidence="8">
    <location>
        <begin position="1"/>
        <end position="31"/>
    </location>
</feature>
<gene>
    <name evidence="11" type="ORF">GGR03_002168</name>
</gene>
<dbReference type="SUPFAM" id="SSF82861">
    <property type="entry name" value="Mechanosensitive channel protein MscS (YggB), transmembrane region"/>
    <property type="match status" value="1"/>
</dbReference>
<dbReference type="Pfam" id="PF00924">
    <property type="entry name" value="MS_channel_2nd"/>
    <property type="match status" value="1"/>
</dbReference>
<dbReference type="InterPro" id="IPR011014">
    <property type="entry name" value="MscS_channel_TM-2"/>
</dbReference>
<dbReference type="GO" id="GO:0005886">
    <property type="term" value="C:plasma membrane"/>
    <property type="evidence" value="ECO:0007669"/>
    <property type="project" value="UniProtKB-SubCell"/>
</dbReference>
<dbReference type="SUPFAM" id="SSF50182">
    <property type="entry name" value="Sm-like ribonucleoproteins"/>
    <property type="match status" value="1"/>
</dbReference>
<comment type="caution">
    <text evidence="11">The sequence shown here is derived from an EMBL/GenBank/DDBJ whole genome shotgun (WGS) entry which is preliminary data.</text>
</comment>
<accession>A0A7W6MPM1</accession>
<evidence type="ECO:0000256" key="7">
    <source>
        <dbReference type="SAM" id="Phobius"/>
    </source>
</evidence>
<feature type="transmembrane region" description="Helical" evidence="7">
    <location>
        <begin position="206"/>
        <end position="227"/>
    </location>
</feature>
<organism evidence="11 12">
    <name type="scientific">Aurantimonas endophytica</name>
    <dbReference type="NCBI Taxonomy" id="1522175"/>
    <lineage>
        <taxon>Bacteria</taxon>
        <taxon>Pseudomonadati</taxon>
        <taxon>Pseudomonadota</taxon>
        <taxon>Alphaproteobacteria</taxon>
        <taxon>Hyphomicrobiales</taxon>
        <taxon>Aurantimonadaceae</taxon>
        <taxon>Aurantimonas</taxon>
    </lineage>
</organism>
<feature type="transmembrane region" description="Helical" evidence="7">
    <location>
        <begin position="262"/>
        <end position="284"/>
    </location>
</feature>
<keyword evidence="8" id="KW-0732">Signal</keyword>
<feature type="transmembrane region" description="Helical" evidence="7">
    <location>
        <begin position="329"/>
        <end position="353"/>
    </location>
</feature>
<feature type="domain" description="Mechanosensitive ion channel MscS" evidence="9">
    <location>
        <begin position="522"/>
        <end position="587"/>
    </location>
</feature>
<feature type="transmembrane region" description="Helical" evidence="7">
    <location>
        <begin position="179"/>
        <end position="199"/>
    </location>
</feature>
<evidence type="ECO:0000256" key="3">
    <source>
        <dbReference type="ARBA" id="ARBA00022475"/>
    </source>
</evidence>
<name>A0A7W6MPM1_9HYPH</name>
<dbReference type="RefSeq" id="WP_252920190.1">
    <property type="nucleotide sequence ID" value="NZ_JAAAMM010000002.1"/>
</dbReference>
<evidence type="ECO:0000256" key="2">
    <source>
        <dbReference type="ARBA" id="ARBA00008017"/>
    </source>
</evidence>
<comment type="similarity">
    <text evidence="2">Belongs to the MscS (TC 1.A.23) family.</text>
</comment>
<dbReference type="InterPro" id="IPR010920">
    <property type="entry name" value="LSM_dom_sf"/>
</dbReference>
<dbReference type="Proteomes" id="UP000588647">
    <property type="component" value="Unassembled WGS sequence"/>
</dbReference>
<dbReference type="InterPro" id="IPR011066">
    <property type="entry name" value="MscS_channel_C_sf"/>
</dbReference>
<evidence type="ECO:0000256" key="6">
    <source>
        <dbReference type="ARBA" id="ARBA00023136"/>
    </source>
</evidence>
<keyword evidence="6 7" id="KW-0472">Membrane</keyword>
<dbReference type="SUPFAM" id="SSF82689">
    <property type="entry name" value="Mechanosensitive channel protein MscS (YggB), C-terminal domain"/>
    <property type="match status" value="1"/>
</dbReference>
<evidence type="ECO:0000256" key="4">
    <source>
        <dbReference type="ARBA" id="ARBA00022692"/>
    </source>
</evidence>
<dbReference type="EMBL" id="JACIEM010000002">
    <property type="protein sequence ID" value="MBB4003093.1"/>
    <property type="molecule type" value="Genomic_DNA"/>
</dbReference>
<feature type="transmembrane region" description="Helical" evidence="7">
    <location>
        <begin position="422"/>
        <end position="440"/>
    </location>
</feature>
<dbReference type="Gene3D" id="1.10.287.1260">
    <property type="match status" value="1"/>
</dbReference>
<dbReference type="PANTHER" id="PTHR30460:SF0">
    <property type="entry name" value="MODERATE CONDUCTANCE MECHANOSENSITIVE CHANNEL YBIO"/>
    <property type="match status" value="1"/>
</dbReference>
<dbReference type="PANTHER" id="PTHR30460">
    <property type="entry name" value="MODERATE CONDUCTANCE MECHANOSENSITIVE CHANNEL YBIO"/>
    <property type="match status" value="1"/>
</dbReference>
<keyword evidence="5 7" id="KW-1133">Transmembrane helix</keyword>
<sequence length="717" mass="76827">MTVLTRIMQGGCRWAVLLVSLWVFAGTTAAAAQPATTAAPPPAATVATEPPKVDQLLKLLDDPEVRSWLETRAAPAAVPQDDSIATVIGEWEALYRVRLADLIAAVPRIPAEFERAAAIVASDVNAGNPGRGIAILALLLGFGYAAERIVARLVRSRASPAGGASRDPHMQPTGIVPQFVPLAVFAAASTGLFLALHWPPLLRKMVLTYLVAVVLIRVVIVAARVLLAPDLDQGSGQSPTVRRSPRILPVSSASAGFWQRRLILGAGYGLLVWATLSIMPALGFTTDVVRLAALASGLGLLGIAIESVWRRPDADPHGTVSRNWLLTLYLVGLWLLWAVGMFGAMWIGIYALVLPRLIAHAGRAAQTVAARRGEATLSQALTNVLIVRGIRALVIALAVGWLASVWRFSPIMSAPNDVLQRLAIGLLHGIIILLVADLLWNLAKVFIARKLDAAANEDDDDPEATVHRARVRTLLPIFRNTLATFILVVAILTILSGMGIAIGPLVAGAGIFGVAIGLGSQTIVKDFLGGVFYMLDDAFRVGEYIQSGNYKGKVESFSLRSVRLRHHRGPVYTVPFGDLGAIQNMSRDWVIDKMVINVTYDSDIDLARKIIKKIGLELAEDPEFAPSIIEPLKMQGVDSFGDYAVVLRMKMMTKPGEQFVIKRKALLMIKKAFAENGIKIAVSTVQVSGGSEDENAAAAGEVVRRRNAAAEPAANTA</sequence>
<evidence type="ECO:0000259" key="10">
    <source>
        <dbReference type="Pfam" id="PF21082"/>
    </source>
</evidence>
<keyword evidence="3" id="KW-1003">Cell membrane</keyword>
<evidence type="ECO:0000256" key="5">
    <source>
        <dbReference type="ARBA" id="ARBA00022989"/>
    </source>
</evidence>
<proteinExistence type="inferred from homology"/>
<dbReference type="Pfam" id="PF21082">
    <property type="entry name" value="MS_channel_3rd"/>
    <property type="match status" value="1"/>
</dbReference>
<dbReference type="Gene3D" id="2.30.30.60">
    <property type="match status" value="1"/>
</dbReference>
<feature type="transmembrane region" description="Helical" evidence="7">
    <location>
        <begin position="380"/>
        <end position="402"/>
    </location>
</feature>
<evidence type="ECO:0000259" key="9">
    <source>
        <dbReference type="Pfam" id="PF00924"/>
    </source>
</evidence>
<feature type="chain" id="PRO_5031199255" evidence="8">
    <location>
        <begin position="32"/>
        <end position="717"/>
    </location>
</feature>
<reference evidence="11 12" key="1">
    <citation type="submission" date="2020-08" db="EMBL/GenBank/DDBJ databases">
        <title>Genomic Encyclopedia of Type Strains, Phase IV (KMG-IV): sequencing the most valuable type-strain genomes for metagenomic binning, comparative biology and taxonomic classification.</title>
        <authorList>
            <person name="Goeker M."/>
        </authorList>
    </citation>
    <scope>NUCLEOTIDE SEQUENCE [LARGE SCALE GENOMIC DNA]</scope>
    <source>
        <strain evidence="11 12">DSM 103570</strain>
    </source>
</reference>
<protein>
    <submittedName>
        <fullName evidence="11">Small-conductance mechanosensitive channel</fullName>
    </submittedName>
</protein>
<comment type="subcellular location">
    <subcellularLocation>
        <location evidence="1">Cell membrane</location>
        <topology evidence="1">Multi-pass membrane protein</topology>
    </subcellularLocation>
</comment>
<evidence type="ECO:0000313" key="11">
    <source>
        <dbReference type="EMBL" id="MBB4003093.1"/>
    </source>
</evidence>
<dbReference type="InterPro" id="IPR023408">
    <property type="entry name" value="MscS_beta-dom_sf"/>
</dbReference>
<feature type="domain" description="Mechanosensitive ion channel MscS C-terminal" evidence="10">
    <location>
        <begin position="593"/>
        <end position="680"/>
    </location>
</feature>
<dbReference type="InterPro" id="IPR045276">
    <property type="entry name" value="YbiO_bact"/>
</dbReference>
<keyword evidence="12" id="KW-1185">Reference proteome</keyword>
<dbReference type="InterPro" id="IPR049278">
    <property type="entry name" value="MS_channel_C"/>
</dbReference>
<dbReference type="GO" id="GO:0008381">
    <property type="term" value="F:mechanosensitive monoatomic ion channel activity"/>
    <property type="evidence" value="ECO:0007669"/>
    <property type="project" value="InterPro"/>
</dbReference>
<dbReference type="Gene3D" id="3.30.70.100">
    <property type="match status" value="1"/>
</dbReference>
<dbReference type="InterPro" id="IPR006685">
    <property type="entry name" value="MscS_channel_2nd"/>
</dbReference>
<dbReference type="AlphaFoldDB" id="A0A7W6MPM1"/>
<evidence type="ECO:0000256" key="8">
    <source>
        <dbReference type="SAM" id="SignalP"/>
    </source>
</evidence>